<evidence type="ECO:0000313" key="2">
    <source>
        <dbReference type="Proteomes" id="UP000483820"/>
    </source>
</evidence>
<dbReference type="PANTHER" id="PTHR31379:SF1">
    <property type="entry name" value="F-BOX C PROTEIN-RELATED"/>
    <property type="match status" value="1"/>
</dbReference>
<gene>
    <name evidence="1" type="ORF">GCK72_004138</name>
</gene>
<dbReference type="EMBL" id="WUAV01000002">
    <property type="protein sequence ID" value="KAF1764191.1"/>
    <property type="molecule type" value="Genomic_DNA"/>
</dbReference>
<dbReference type="InterPro" id="IPR021942">
    <property type="entry name" value="DUF3557"/>
</dbReference>
<accession>A0A6A5HBD7</accession>
<dbReference type="KEGG" id="crq:GCK72_004138"/>
<proteinExistence type="predicted"/>
<dbReference type="PANTHER" id="PTHR31379">
    <property type="entry name" value="F-BOX C PROTEIN-RELATED-RELATED"/>
    <property type="match status" value="1"/>
</dbReference>
<comment type="caution">
    <text evidence="1">The sequence shown here is derived from an EMBL/GenBank/DDBJ whole genome shotgun (WGS) entry which is preliminary data.</text>
</comment>
<name>A0A6A5HBD7_CAERE</name>
<dbReference type="CTD" id="9813584"/>
<dbReference type="Proteomes" id="UP000483820">
    <property type="component" value="Chromosome II"/>
</dbReference>
<sequence>MMNSRPLSYYSSKSVLKHMDPNKRFLLASRCPSIRTADRATPLNIDIFDYSENAFQVNHTEYKIGIYKKYLNGAETPREARRDNARGGTYYDLDQYGFDDLSGENTLTPGDVDLRRPNDRGWSSINMQDDDQISEFEEQLAELRSSLELFKEPTKAIKEDVDTIIKNQMARLQPFYSRRDGLPVPFERFIQLTITSRNGESYIERLY</sequence>
<reference evidence="1 2" key="1">
    <citation type="submission" date="2019-12" db="EMBL/GenBank/DDBJ databases">
        <title>Chromosome-level assembly of the Caenorhabditis remanei genome.</title>
        <authorList>
            <person name="Teterina A.A."/>
            <person name="Willis J.H."/>
            <person name="Phillips P.C."/>
        </authorList>
    </citation>
    <scope>NUCLEOTIDE SEQUENCE [LARGE SCALE GENOMIC DNA]</scope>
    <source>
        <strain evidence="1 2">PX506</strain>
        <tissue evidence="1">Whole organism</tissue>
    </source>
</reference>
<protein>
    <submittedName>
        <fullName evidence="1">Uncharacterized protein</fullName>
    </submittedName>
</protein>
<organism evidence="1 2">
    <name type="scientific">Caenorhabditis remanei</name>
    <name type="common">Caenorhabditis vulgaris</name>
    <dbReference type="NCBI Taxonomy" id="31234"/>
    <lineage>
        <taxon>Eukaryota</taxon>
        <taxon>Metazoa</taxon>
        <taxon>Ecdysozoa</taxon>
        <taxon>Nematoda</taxon>
        <taxon>Chromadorea</taxon>
        <taxon>Rhabditida</taxon>
        <taxon>Rhabditina</taxon>
        <taxon>Rhabditomorpha</taxon>
        <taxon>Rhabditoidea</taxon>
        <taxon>Rhabditidae</taxon>
        <taxon>Peloderinae</taxon>
        <taxon>Caenorhabditis</taxon>
    </lineage>
</organism>
<dbReference type="RefSeq" id="XP_053588685.1">
    <property type="nucleotide sequence ID" value="XM_053724491.1"/>
</dbReference>
<dbReference type="GeneID" id="9813584"/>
<evidence type="ECO:0000313" key="1">
    <source>
        <dbReference type="EMBL" id="KAF1764191.1"/>
    </source>
</evidence>
<dbReference type="AlphaFoldDB" id="A0A6A5HBD7"/>